<reference evidence="6" key="2">
    <citation type="submission" date="2021-06" db="EMBL/GenBank/DDBJ databases">
        <authorList>
            <person name="Rogers T.H."/>
            <person name="Ramsay J.P."/>
            <person name="Wang P."/>
            <person name="Terpolilli J."/>
        </authorList>
    </citation>
    <scope>NUCLEOTIDE SEQUENCE</scope>
    <source>
        <strain evidence="6">WSM5005</strain>
    </source>
</reference>
<dbReference type="InterPro" id="IPR017941">
    <property type="entry name" value="Rieske_2Fe-2S"/>
</dbReference>
<keyword evidence="7" id="KW-1185">Reference proteome</keyword>
<keyword evidence="1" id="KW-0001">2Fe-2S</keyword>
<keyword evidence="2" id="KW-0479">Metal-binding</keyword>
<evidence type="ECO:0000256" key="3">
    <source>
        <dbReference type="ARBA" id="ARBA00023004"/>
    </source>
</evidence>
<name>A0A1I9YSZ0_9BURK</name>
<dbReference type="PROSITE" id="PS51296">
    <property type="entry name" value="RIESKE"/>
    <property type="match status" value="1"/>
</dbReference>
<dbReference type="PANTHER" id="PTHR40261">
    <property type="match status" value="1"/>
</dbReference>
<dbReference type="OrthoDB" id="9794779at2"/>
<dbReference type="PANTHER" id="PTHR40261:SF1">
    <property type="entry name" value="RIESKE DOMAIN-CONTAINING PROTEIN"/>
    <property type="match status" value="1"/>
</dbReference>
<evidence type="ECO:0000313" key="7">
    <source>
        <dbReference type="Proteomes" id="UP000179860"/>
    </source>
</evidence>
<dbReference type="Proteomes" id="UP000179860">
    <property type="component" value="Chromosome 2"/>
</dbReference>
<dbReference type="GO" id="GO:0046872">
    <property type="term" value="F:metal ion binding"/>
    <property type="evidence" value="ECO:0007669"/>
    <property type="project" value="UniProtKB-KW"/>
</dbReference>
<dbReference type="KEGG" id="pspw:BJG93_25100"/>
<dbReference type="AlphaFoldDB" id="A0A1I9YSZ0"/>
<dbReference type="RefSeq" id="WP_027196093.1">
    <property type="nucleotide sequence ID" value="NZ_CP017562.2"/>
</dbReference>
<keyword evidence="3" id="KW-0408">Iron</keyword>
<dbReference type="Gene3D" id="2.102.10.10">
    <property type="entry name" value="Rieske [2Fe-2S] iron-sulphur domain"/>
    <property type="match status" value="1"/>
</dbReference>
<dbReference type="InterPro" id="IPR036922">
    <property type="entry name" value="Rieske_2Fe-2S_sf"/>
</dbReference>
<protein>
    <submittedName>
        <fullName evidence="6">Rieske 2Fe-2S domain-containing protein</fullName>
    </submittedName>
</protein>
<evidence type="ECO:0000259" key="5">
    <source>
        <dbReference type="PROSITE" id="PS51296"/>
    </source>
</evidence>
<dbReference type="STRING" id="754502.BJG93_25100"/>
<dbReference type="GO" id="GO:0051537">
    <property type="term" value="F:2 iron, 2 sulfur cluster binding"/>
    <property type="evidence" value="ECO:0007669"/>
    <property type="project" value="UniProtKB-KW"/>
</dbReference>
<evidence type="ECO:0000256" key="1">
    <source>
        <dbReference type="ARBA" id="ARBA00022714"/>
    </source>
</evidence>
<dbReference type="EMBL" id="CP017562">
    <property type="protein sequence ID" value="APA89310.1"/>
    <property type="molecule type" value="Genomic_DNA"/>
</dbReference>
<feature type="domain" description="Rieske" evidence="5">
    <location>
        <begin position="8"/>
        <end position="114"/>
    </location>
</feature>
<dbReference type="Pfam" id="PF00355">
    <property type="entry name" value="Rieske"/>
    <property type="match status" value="1"/>
</dbReference>
<reference evidence="6" key="1">
    <citation type="submission" date="2016-09" db="EMBL/GenBank/DDBJ databases">
        <title>The Complete Genome of Burkholderia sprentiae wsm5005.</title>
        <authorList>
            <person name="De Meyer S."/>
            <person name="Wang P."/>
            <person name="Terpolilli J."/>
        </authorList>
    </citation>
    <scope>NUCLEOTIDE SEQUENCE [LARGE SCALE GENOMIC DNA]</scope>
    <source>
        <strain evidence="6">WSM5005</strain>
    </source>
</reference>
<organism evidence="6 7">
    <name type="scientific">Paraburkholderia sprentiae WSM5005</name>
    <dbReference type="NCBI Taxonomy" id="754502"/>
    <lineage>
        <taxon>Bacteria</taxon>
        <taxon>Pseudomonadati</taxon>
        <taxon>Pseudomonadota</taxon>
        <taxon>Betaproteobacteria</taxon>
        <taxon>Burkholderiales</taxon>
        <taxon>Burkholderiaceae</taxon>
        <taxon>Paraburkholderia</taxon>
    </lineage>
</organism>
<proteinExistence type="predicted"/>
<gene>
    <name evidence="6" type="ORF">BJG93_25100</name>
</gene>
<accession>A0A1I9YSZ0</accession>
<keyword evidence="4" id="KW-0411">Iron-sulfur</keyword>
<dbReference type="CDD" id="cd03467">
    <property type="entry name" value="Rieske"/>
    <property type="match status" value="1"/>
</dbReference>
<evidence type="ECO:0000256" key="2">
    <source>
        <dbReference type="ARBA" id="ARBA00022723"/>
    </source>
</evidence>
<dbReference type="SUPFAM" id="SSF50022">
    <property type="entry name" value="ISP domain"/>
    <property type="match status" value="1"/>
</dbReference>
<evidence type="ECO:0000256" key="4">
    <source>
        <dbReference type="ARBA" id="ARBA00023014"/>
    </source>
</evidence>
<evidence type="ECO:0000313" key="6">
    <source>
        <dbReference type="EMBL" id="APA89310.1"/>
    </source>
</evidence>
<sequence length="134" mass="14302">MSVAALPIRLIAFDELDDPSSRGFDPAGQGRDTLLLVRCDSEVFAYLDACPHYGGTPMAWRKDAYLNGDGTRIVCHAHGAQFDIATGECLVGPCLGQRLTRLDTTVTEDGDVSVFMPPGSASRVGKEGEPEGET</sequence>